<sequence>MFKLIANENLKIYIRVRTWILLGITVAAALAIAIAIKSTPHSAFSGTGWDFTNTASHLSALLIAFIVVTVGDIVASEFSTGSIKMLLTQTTTRARILTSKYIAALLFALFMTVCLYVSSLLIGGIFFGFHGAGTAQTWLNYQHHKYSMSAAGYSLMQYGFLFVQIILMVTIAFMISAIFRSSALAITISILAFLVGDILAAALHHFVWDKFIIFTNLDLSTYVVPGSGPIISGMTMGFSIFMLALYFVVMNILTWWIFIKRDVSFS</sequence>
<dbReference type="RefSeq" id="WP_275474654.1">
    <property type="nucleotide sequence ID" value="NZ_CP162940.1"/>
</dbReference>
<evidence type="ECO:0000313" key="3">
    <source>
        <dbReference type="Proteomes" id="UP001579974"/>
    </source>
</evidence>
<organism evidence="2 3">
    <name type="scientific">Alicyclobacillus fastidiosus</name>
    <dbReference type="NCBI Taxonomy" id="392011"/>
    <lineage>
        <taxon>Bacteria</taxon>
        <taxon>Bacillati</taxon>
        <taxon>Bacillota</taxon>
        <taxon>Bacilli</taxon>
        <taxon>Bacillales</taxon>
        <taxon>Alicyclobacillaceae</taxon>
        <taxon>Alicyclobacillus</taxon>
    </lineage>
</organism>
<dbReference type="Proteomes" id="UP001579974">
    <property type="component" value="Unassembled WGS sequence"/>
</dbReference>
<keyword evidence="1" id="KW-0812">Transmembrane</keyword>
<protein>
    <submittedName>
        <fullName evidence="2">ABC transporter permease subunit</fullName>
    </submittedName>
</protein>
<feature type="transmembrane region" description="Helical" evidence="1">
    <location>
        <begin position="155"/>
        <end position="179"/>
    </location>
</feature>
<accession>A0ABV5AF84</accession>
<keyword evidence="1" id="KW-1133">Transmembrane helix</keyword>
<dbReference type="EMBL" id="JBDXSU010000008">
    <property type="protein sequence ID" value="MFB5190924.1"/>
    <property type="molecule type" value="Genomic_DNA"/>
</dbReference>
<feature type="transmembrane region" description="Helical" evidence="1">
    <location>
        <begin position="101"/>
        <end position="129"/>
    </location>
</feature>
<dbReference type="Pfam" id="PF12730">
    <property type="entry name" value="ABC2_membrane_4"/>
    <property type="match status" value="1"/>
</dbReference>
<feature type="transmembrane region" description="Helical" evidence="1">
    <location>
        <begin position="186"/>
        <end position="208"/>
    </location>
</feature>
<dbReference type="PANTHER" id="PTHR37305">
    <property type="entry name" value="INTEGRAL MEMBRANE PROTEIN-RELATED"/>
    <property type="match status" value="1"/>
</dbReference>
<evidence type="ECO:0000256" key="1">
    <source>
        <dbReference type="SAM" id="Phobius"/>
    </source>
</evidence>
<keyword evidence="1" id="KW-0472">Membrane</keyword>
<feature type="transmembrane region" description="Helical" evidence="1">
    <location>
        <begin position="12"/>
        <end position="36"/>
    </location>
</feature>
<feature type="transmembrane region" description="Helical" evidence="1">
    <location>
        <begin position="228"/>
        <end position="258"/>
    </location>
</feature>
<comment type="caution">
    <text evidence="2">The sequence shown here is derived from an EMBL/GenBank/DDBJ whole genome shotgun (WGS) entry which is preliminary data.</text>
</comment>
<gene>
    <name evidence="2" type="ORF">KKP3000_004420</name>
</gene>
<proteinExistence type="predicted"/>
<keyword evidence="3" id="KW-1185">Reference proteome</keyword>
<name>A0ABV5AF84_9BACL</name>
<reference evidence="2 3" key="1">
    <citation type="journal article" date="2024" name="Int. J. Mol. Sci.">
        <title>Exploration of Alicyclobacillus spp. Genome in Search of Antibiotic Resistance.</title>
        <authorList>
            <person name="Bucka-Kolendo J."/>
            <person name="Kiousi D.E."/>
            <person name="Dekowska A."/>
            <person name="Mikolajczuk-Szczyrba A."/>
            <person name="Karadedos D.M."/>
            <person name="Michael P."/>
            <person name="Galanis A."/>
            <person name="Sokolowska B."/>
        </authorList>
    </citation>
    <scope>NUCLEOTIDE SEQUENCE [LARGE SCALE GENOMIC DNA]</scope>
    <source>
        <strain evidence="2 3">KKP 3000</strain>
    </source>
</reference>
<feature type="transmembrane region" description="Helical" evidence="1">
    <location>
        <begin position="56"/>
        <end position="80"/>
    </location>
</feature>
<evidence type="ECO:0000313" key="2">
    <source>
        <dbReference type="EMBL" id="MFB5190924.1"/>
    </source>
</evidence>
<dbReference type="PANTHER" id="PTHR37305:SF1">
    <property type="entry name" value="MEMBRANE PROTEIN"/>
    <property type="match status" value="1"/>
</dbReference>